<keyword evidence="2" id="KW-0808">Transferase</keyword>
<accession>A0A167QPL3</accession>
<proteinExistence type="predicted"/>
<feature type="domain" description="Methyltransferase" evidence="1">
    <location>
        <begin position="64"/>
        <end position="154"/>
    </location>
</feature>
<dbReference type="InterPro" id="IPR041698">
    <property type="entry name" value="Methyltransf_25"/>
</dbReference>
<reference evidence="2 3" key="1">
    <citation type="journal article" date="2016" name="Mol. Biol. Evol.">
        <title>Comparative Genomics of Early-Diverging Mushroom-Forming Fungi Provides Insights into the Origins of Lignocellulose Decay Capabilities.</title>
        <authorList>
            <person name="Nagy L.G."/>
            <person name="Riley R."/>
            <person name="Tritt A."/>
            <person name="Adam C."/>
            <person name="Daum C."/>
            <person name="Floudas D."/>
            <person name="Sun H."/>
            <person name="Yadav J.S."/>
            <person name="Pangilinan J."/>
            <person name="Larsson K.H."/>
            <person name="Matsuura K."/>
            <person name="Barry K."/>
            <person name="Labutti K."/>
            <person name="Kuo R."/>
            <person name="Ohm R.A."/>
            <person name="Bhattacharya S.S."/>
            <person name="Shirouzu T."/>
            <person name="Yoshinaga Y."/>
            <person name="Martin F.M."/>
            <person name="Grigoriev I.V."/>
            <person name="Hibbett D.S."/>
        </authorList>
    </citation>
    <scope>NUCLEOTIDE SEQUENCE [LARGE SCALE GENOMIC DNA]</scope>
    <source>
        <strain evidence="2 3">TUFC12733</strain>
    </source>
</reference>
<dbReference type="STRING" id="1330018.A0A167QPL3"/>
<dbReference type="PANTHER" id="PTHR43591">
    <property type="entry name" value="METHYLTRANSFERASE"/>
    <property type="match status" value="1"/>
</dbReference>
<protein>
    <submittedName>
        <fullName evidence="2">S-adenosyl-L-methionine-dependent methyltransferase</fullName>
    </submittedName>
</protein>
<dbReference type="AlphaFoldDB" id="A0A167QPL3"/>
<organism evidence="2 3">
    <name type="scientific">Calocera viscosa (strain TUFC12733)</name>
    <dbReference type="NCBI Taxonomy" id="1330018"/>
    <lineage>
        <taxon>Eukaryota</taxon>
        <taxon>Fungi</taxon>
        <taxon>Dikarya</taxon>
        <taxon>Basidiomycota</taxon>
        <taxon>Agaricomycotina</taxon>
        <taxon>Dacrymycetes</taxon>
        <taxon>Dacrymycetales</taxon>
        <taxon>Dacrymycetaceae</taxon>
        <taxon>Calocera</taxon>
    </lineage>
</organism>
<sequence>MPATATITTAFPSKDGRYYAAETYLLPSDDVERARLDAQHVVYKHYFGSELIPADLKLKEGDRILDAGTGSGSWAIDVAQSLPTAQVVGIDLEGKLLPPAGQNTQFLVQSSLDLPGEWTGKFAFIFQRLMVVAFTEDAWKRAITGFYRVLRPGGRLQLVEVDLLRVLYPEAITPPQTARWLEGVRSLCGMRGVKPQTIAEIPELLKDAGFVDIKIKISPRYTGGEQGKFTRDTAIGSQRGLKGPFLKAGGFGIAESSEEFDRYLDTVEEEWATTDFAWMWTRWTATKPM</sequence>
<name>A0A167QPL3_CALVF</name>
<dbReference type="SUPFAM" id="SSF53335">
    <property type="entry name" value="S-adenosyl-L-methionine-dependent methyltransferases"/>
    <property type="match status" value="1"/>
</dbReference>
<dbReference type="Gene3D" id="3.40.50.150">
    <property type="entry name" value="Vaccinia Virus protein VP39"/>
    <property type="match status" value="1"/>
</dbReference>
<evidence type="ECO:0000313" key="3">
    <source>
        <dbReference type="Proteomes" id="UP000076738"/>
    </source>
</evidence>
<evidence type="ECO:0000313" key="2">
    <source>
        <dbReference type="EMBL" id="KZP00124.1"/>
    </source>
</evidence>
<keyword evidence="3" id="KW-1185">Reference proteome</keyword>
<dbReference type="GO" id="GO:0032259">
    <property type="term" value="P:methylation"/>
    <property type="evidence" value="ECO:0007669"/>
    <property type="project" value="UniProtKB-KW"/>
</dbReference>
<gene>
    <name evidence="2" type="ORF">CALVIDRAFT_595532</name>
</gene>
<dbReference type="OrthoDB" id="184880at2759"/>
<evidence type="ECO:0000259" key="1">
    <source>
        <dbReference type="Pfam" id="PF13649"/>
    </source>
</evidence>
<dbReference type="InterPro" id="IPR029063">
    <property type="entry name" value="SAM-dependent_MTases_sf"/>
</dbReference>
<keyword evidence="2" id="KW-0489">Methyltransferase</keyword>
<dbReference type="CDD" id="cd02440">
    <property type="entry name" value="AdoMet_MTases"/>
    <property type="match status" value="1"/>
</dbReference>
<dbReference type="Pfam" id="PF13649">
    <property type="entry name" value="Methyltransf_25"/>
    <property type="match status" value="1"/>
</dbReference>
<dbReference type="Proteomes" id="UP000076738">
    <property type="component" value="Unassembled WGS sequence"/>
</dbReference>
<dbReference type="EMBL" id="KV417270">
    <property type="protein sequence ID" value="KZP00124.1"/>
    <property type="molecule type" value="Genomic_DNA"/>
</dbReference>
<dbReference type="GO" id="GO:0008168">
    <property type="term" value="F:methyltransferase activity"/>
    <property type="evidence" value="ECO:0007669"/>
    <property type="project" value="UniProtKB-KW"/>
</dbReference>